<dbReference type="PANTHER" id="PTHR43540">
    <property type="entry name" value="PEROXYUREIDOACRYLATE/UREIDOACRYLATE AMIDOHYDROLASE-RELATED"/>
    <property type="match status" value="1"/>
</dbReference>
<gene>
    <name evidence="3" type="ORF">HCN56_09660</name>
</gene>
<keyword evidence="1 3" id="KW-0378">Hydrolase</keyword>
<dbReference type="InterPro" id="IPR050272">
    <property type="entry name" value="Isochorismatase-like_hydrls"/>
</dbReference>
<dbReference type="PANTHER" id="PTHR43540:SF6">
    <property type="entry name" value="ISOCHORISMATASE-LIKE DOMAIN-CONTAINING PROTEIN"/>
    <property type="match status" value="1"/>
</dbReference>
<dbReference type="InterPro" id="IPR000868">
    <property type="entry name" value="Isochorismatase-like_dom"/>
</dbReference>
<protein>
    <submittedName>
        <fullName evidence="3">Cysteine hydrolase</fullName>
    </submittedName>
</protein>
<evidence type="ECO:0000259" key="2">
    <source>
        <dbReference type="Pfam" id="PF00857"/>
    </source>
</evidence>
<proteinExistence type="predicted"/>
<dbReference type="Pfam" id="PF00857">
    <property type="entry name" value="Isochorismatase"/>
    <property type="match status" value="1"/>
</dbReference>
<keyword evidence="4" id="KW-1185">Reference proteome</keyword>
<reference evidence="3 4" key="1">
    <citation type="submission" date="2020-03" db="EMBL/GenBank/DDBJ databases">
        <title>Draft genome of Streptomyces sp. ventii, isolated from the Axial Seamount in the Pacific Ocean, and resequencing of the two type strains Streptomyces lonarensis strain NCL 716 and Streptomyces bohaiensis strain 11A07.</title>
        <authorList>
            <person name="Loughran R.M."/>
            <person name="Pfannmuller K.M."/>
            <person name="Wasson B.J."/>
            <person name="Deadmond M.C."/>
            <person name="Paddock B.E."/>
            <person name="Koyack M.J."/>
            <person name="Gallegos D.A."/>
            <person name="Mitchell E.A."/>
            <person name="Ushijima B."/>
            <person name="Saw J.H."/>
            <person name="Mcphail K.L."/>
            <person name="Videau P."/>
        </authorList>
    </citation>
    <scope>NUCLEOTIDE SEQUENCE [LARGE SCALE GENOMIC DNA]</scope>
    <source>
        <strain evidence="3 4">NCL716</strain>
    </source>
</reference>
<comment type="caution">
    <text evidence="3">The sequence shown here is derived from an EMBL/GenBank/DDBJ whole genome shotgun (WGS) entry which is preliminary data.</text>
</comment>
<dbReference type="EMBL" id="JAAVJD010000053">
    <property type="protein sequence ID" value="NJQ05833.1"/>
    <property type="molecule type" value="Genomic_DNA"/>
</dbReference>
<dbReference type="AlphaFoldDB" id="A0A7X6HYQ4"/>
<dbReference type="Gene3D" id="3.40.50.850">
    <property type="entry name" value="Isochorismatase-like"/>
    <property type="match status" value="1"/>
</dbReference>
<accession>A0A7X6HYQ4</accession>
<evidence type="ECO:0000313" key="4">
    <source>
        <dbReference type="Proteomes" id="UP000578686"/>
    </source>
</evidence>
<evidence type="ECO:0000256" key="1">
    <source>
        <dbReference type="ARBA" id="ARBA00022801"/>
    </source>
</evidence>
<sequence>MDVDRAVLIVVDLQNGFINQHTEHLPPAIAALAGRWRAAGRPVVLTRYLNHPGSPFERHLDWTRLQSAPETDIVSALAPLVPDAHAVIDKPGYTCFTPAADALITAAGWTDLVFCGIATDSCVLKSAVDAFERGHTVRVLTDACASDAGPAVHAAGLVVAHRLIGATGLITTPDLLARLPEPGGHPGG</sequence>
<organism evidence="3 4">
    <name type="scientific">Streptomyces lonarensis</name>
    <dbReference type="NCBI Taxonomy" id="700599"/>
    <lineage>
        <taxon>Bacteria</taxon>
        <taxon>Bacillati</taxon>
        <taxon>Actinomycetota</taxon>
        <taxon>Actinomycetes</taxon>
        <taxon>Kitasatosporales</taxon>
        <taxon>Streptomycetaceae</taxon>
        <taxon>Streptomyces</taxon>
    </lineage>
</organism>
<feature type="domain" description="Isochorismatase-like" evidence="2">
    <location>
        <begin position="7"/>
        <end position="157"/>
    </location>
</feature>
<dbReference type="CDD" id="cd00431">
    <property type="entry name" value="cysteine_hydrolases"/>
    <property type="match status" value="1"/>
</dbReference>
<dbReference type="Proteomes" id="UP000578686">
    <property type="component" value="Unassembled WGS sequence"/>
</dbReference>
<evidence type="ECO:0000313" key="3">
    <source>
        <dbReference type="EMBL" id="NJQ05833.1"/>
    </source>
</evidence>
<dbReference type="GO" id="GO:0016787">
    <property type="term" value="F:hydrolase activity"/>
    <property type="evidence" value="ECO:0007669"/>
    <property type="project" value="UniProtKB-KW"/>
</dbReference>
<dbReference type="InterPro" id="IPR036380">
    <property type="entry name" value="Isochorismatase-like_sf"/>
</dbReference>
<name>A0A7X6HYQ4_9ACTN</name>
<dbReference type="SUPFAM" id="SSF52499">
    <property type="entry name" value="Isochorismatase-like hydrolases"/>
    <property type="match status" value="1"/>
</dbReference>